<accession>A0ACC1KUP2</accession>
<comment type="caution">
    <text evidence="1">The sequence shown here is derived from an EMBL/GenBank/DDBJ whole genome shotgun (WGS) entry which is preliminary data.</text>
</comment>
<gene>
    <name evidence="1" type="ORF">H4R21_005050</name>
</gene>
<dbReference type="EMBL" id="JANBUN010002119">
    <property type="protein sequence ID" value="KAJ2795587.1"/>
    <property type="molecule type" value="Genomic_DNA"/>
</dbReference>
<name>A0ACC1KUP2_9FUNG</name>
<feature type="non-terminal residue" evidence="1">
    <location>
        <position position="1"/>
    </location>
</feature>
<dbReference type="Proteomes" id="UP001140087">
    <property type="component" value="Unassembled WGS sequence"/>
</dbReference>
<protein>
    <submittedName>
        <fullName evidence="1">Uncharacterized protein</fullName>
    </submittedName>
</protein>
<proteinExistence type="predicted"/>
<feature type="non-terminal residue" evidence="1">
    <location>
        <position position="73"/>
    </location>
</feature>
<organism evidence="1 2">
    <name type="scientific">Coemansia helicoidea</name>
    <dbReference type="NCBI Taxonomy" id="1286919"/>
    <lineage>
        <taxon>Eukaryota</taxon>
        <taxon>Fungi</taxon>
        <taxon>Fungi incertae sedis</taxon>
        <taxon>Zoopagomycota</taxon>
        <taxon>Kickxellomycotina</taxon>
        <taxon>Kickxellomycetes</taxon>
        <taxon>Kickxellales</taxon>
        <taxon>Kickxellaceae</taxon>
        <taxon>Coemansia</taxon>
    </lineage>
</organism>
<evidence type="ECO:0000313" key="1">
    <source>
        <dbReference type="EMBL" id="KAJ2795587.1"/>
    </source>
</evidence>
<keyword evidence="2" id="KW-1185">Reference proteome</keyword>
<evidence type="ECO:0000313" key="2">
    <source>
        <dbReference type="Proteomes" id="UP001140087"/>
    </source>
</evidence>
<sequence>YYSLHNTAFLKMFYVGHLSNYLRSSLGNGTDVTIITEPNTGEGRPNIVLTLNLKRGYRDPLVVVIETKYIPDS</sequence>
<reference evidence="1" key="1">
    <citation type="submission" date="2022-07" db="EMBL/GenBank/DDBJ databases">
        <title>Phylogenomic reconstructions and comparative analyses of Kickxellomycotina fungi.</title>
        <authorList>
            <person name="Reynolds N.K."/>
            <person name="Stajich J.E."/>
            <person name="Barry K."/>
            <person name="Grigoriev I.V."/>
            <person name="Crous P."/>
            <person name="Smith M.E."/>
        </authorList>
    </citation>
    <scope>NUCLEOTIDE SEQUENCE</scope>
    <source>
        <strain evidence="1">BCRC 34780</strain>
    </source>
</reference>